<evidence type="ECO:0000313" key="1">
    <source>
        <dbReference type="EMBL" id="MBY5959865.1"/>
    </source>
</evidence>
<dbReference type="EMBL" id="JAHVHU010000018">
    <property type="protein sequence ID" value="MBY5959865.1"/>
    <property type="molecule type" value="Genomic_DNA"/>
</dbReference>
<name>A0A953LAE8_9BACT</name>
<sequence length="371" mass="43117">MARFEPNFTGTLKNTGTIRTEIPKFGHHITDLRTIVYICLKDSVELYHTTFNLDTMERNPHFPKRFLSMTFILLLLITSNLLGLNNKMIENFESLVMGWDECINYLVDNEYELSLSNYYADEVNYYGKIMSKSECIEQKKSYILSSKNFGHKVLGKIRIEYIGDNIRCSFIKLVQNGKTATQYPAYLQFQYIQGKWLIVEESDLITEAVLNDKPIVEKGPVIRIRNNHSNNYEYIWVEKPMTADRNLERFCLIPDSCFTVIHSSDPKRQKIVVDPAAGGTLYNLGDLDNDGIDDVGFLPSWFSSQWRTYFAWRTKNGQFKYLTEPFTVTLDLMLSMHPPPITKSEIDGFLNQYTVDEFSQEIKINRIKISD</sequence>
<organism evidence="1 2">
    <name type="scientific">Membranihabitans marinus</name>
    <dbReference type="NCBI Taxonomy" id="1227546"/>
    <lineage>
        <taxon>Bacteria</taxon>
        <taxon>Pseudomonadati</taxon>
        <taxon>Bacteroidota</taxon>
        <taxon>Saprospiria</taxon>
        <taxon>Saprospirales</taxon>
        <taxon>Saprospiraceae</taxon>
        <taxon>Membranihabitans</taxon>
    </lineage>
</organism>
<comment type="caution">
    <text evidence="1">The sequence shown here is derived from an EMBL/GenBank/DDBJ whole genome shotgun (WGS) entry which is preliminary data.</text>
</comment>
<protein>
    <submittedName>
        <fullName evidence="1">Uncharacterized protein</fullName>
    </submittedName>
</protein>
<keyword evidence="2" id="KW-1185">Reference proteome</keyword>
<evidence type="ECO:0000313" key="2">
    <source>
        <dbReference type="Proteomes" id="UP000753961"/>
    </source>
</evidence>
<reference evidence="1" key="1">
    <citation type="submission" date="2021-06" db="EMBL/GenBank/DDBJ databases">
        <title>44 bacteria genomes isolated from Dapeng, Shenzhen.</title>
        <authorList>
            <person name="Zheng W."/>
            <person name="Yu S."/>
            <person name="Huang Y."/>
        </authorList>
    </citation>
    <scope>NUCLEOTIDE SEQUENCE</scope>
    <source>
        <strain evidence="1">DP5N28-2</strain>
    </source>
</reference>
<dbReference type="AlphaFoldDB" id="A0A953LAE8"/>
<dbReference type="RefSeq" id="WP_222581402.1">
    <property type="nucleotide sequence ID" value="NZ_JAHVHU010000018.1"/>
</dbReference>
<accession>A0A953LAE8</accession>
<gene>
    <name evidence="1" type="ORF">KUV50_17050</name>
</gene>
<proteinExistence type="predicted"/>
<dbReference type="Proteomes" id="UP000753961">
    <property type="component" value="Unassembled WGS sequence"/>
</dbReference>